<dbReference type="NCBIfam" id="TIGR02937">
    <property type="entry name" value="sigma70-ECF"/>
    <property type="match status" value="1"/>
</dbReference>
<dbReference type="SUPFAM" id="SSF88946">
    <property type="entry name" value="Sigma2 domain of RNA polymerase sigma factors"/>
    <property type="match status" value="1"/>
</dbReference>
<evidence type="ECO:0000256" key="4">
    <source>
        <dbReference type="ARBA" id="ARBA00023125"/>
    </source>
</evidence>
<dbReference type="PANTHER" id="PTHR43133">
    <property type="entry name" value="RNA POLYMERASE ECF-TYPE SIGMA FACTO"/>
    <property type="match status" value="1"/>
</dbReference>
<dbReference type="RefSeq" id="WP_169257402.1">
    <property type="nucleotide sequence ID" value="NZ_WTVN01000032.1"/>
</dbReference>
<dbReference type="InterPro" id="IPR036388">
    <property type="entry name" value="WH-like_DNA-bd_sf"/>
</dbReference>
<comment type="caution">
    <text evidence="8">The sequence shown here is derived from an EMBL/GenBank/DDBJ whole genome shotgun (WGS) entry which is preliminary data.</text>
</comment>
<dbReference type="Gene3D" id="1.10.10.10">
    <property type="entry name" value="Winged helix-like DNA-binding domain superfamily/Winged helix DNA-binding domain"/>
    <property type="match status" value="1"/>
</dbReference>
<feature type="domain" description="RNA polymerase sigma factor 70 region 4 type 2" evidence="7">
    <location>
        <begin position="139"/>
        <end position="186"/>
    </location>
</feature>
<keyword evidence="2" id="KW-0805">Transcription regulation</keyword>
<proteinExistence type="inferred from homology"/>
<comment type="similarity">
    <text evidence="1">Belongs to the sigma-70 factor family. ECF subfamily.</text>
</comment>
<dbReference type="InterPro" id="IPR013324">
    <property type="entry name" value="RNA_pol_sigma_r3/r4-like"/>
</dbReference>
<accession>A0ABX1Q4V7</accession>
<dbReference type="InterPro" id="IPR013325">
    <property type="entry name" value="RNA_pol_sigma_r2"/>
</dbReference>
<protein>
    <submittedName>
        <fullName evidence="8">Sigma-70 family RNA polymerase sigma factor</fullName>
    </submittedName>
</protein>
<evidence type="ECO:0000256" key="3">
    <source>
        <dbReference type="ARBA" id="ARBA00023082"/>
    </source>
</evidence>
<keyword evidence="3" id="KW-0731">Sigma factor</keyword>
<name>A0ABX1Q4V7_9RHOO</name>
<evidence type="ECO:0000259" key="7">
    <source>
        <dbReference type="Pfam" id="PF08281"/>
    </source>
</evidence>
<dbReference type="Pfam" id="PF08281">
    <property type="entry name" value="Sigma70_r4_2"/>
    <property type="match status" value="1"/>
</dbReference>
<gene>
    <name evidence="8" type="ORF">GPA22_17760</name>
</gene>
<dbReference type="InterPro" id="IPR014284">
    <property type="entry name" value="RNA_pol_sigma-70_dom"/>
</dbReference>
<evidence type="ECO:0000256" key="1">
    <source>
        <dbReference type="ARBA" id="ARBA00010641"/>
    </source>
</evidence>
<dbReference type="EMBL" id="WTVN01000032">
    <property type="protein sequence ID" value="NMG45564.1"/>
    <property type="molecule type" value="Genomic_DNA"/>
</dbReference>
<dbReference type="Gene3D" id="1.10.1740.10">
    <property type="match status" value="1"/>
</dbReference>
<dbReference type="SUPFAM" id="SSF88659">
    <property type="entry name" value="Sigma3 and sigma4 domains of RNA polymerase sigma factors"/>
    <property type="match status" value="1"/>
</dbReference>
<evidence type="ECO:0000259" key="6">
    <source>
        <dbReference type="Pfam" id="PF04542"/>
    </source>
</evidence>
<sequence length="204" mass="23183">MTTNDARAREILWDDPAIALIRRDMLRFAQLQLRDAGAAEDMVQEALFAAMSHAESFAGRAALKTWVFGILRHKIVDHLRASSREICGADLVDATGPDGCMEDFDALFDRRGFWNPEDRPATWSDPEASFSQKEFWAVFEACLDHLPAHIARVYMMREFLELDTGEICRQLGITTGNCWVILHRARLGLRACLENRWFHGEAAT</sequence>
<keyword evidence="9" id="KW-1185">Reference proteome</keyword>
<dbReference type="InterPro" id="IPR013249">
    <property type="entry name" value="RNA_pol_sigma70_r4_t2"/>
</dbReference>
<reference evidence="8 9" key="1">
    <citation type="submission" date="2019-12" db="EMBL/GenBank/DDBJ databases">
        <title>Comparative genomics gives insights into the taxonomy of the Azoarcus-Aromatoleum group and reveals separate origins of nif in the plant-associated Azoarcus and non-plant-associated Aromatoleum sub-groups.</title>
        <authorList>
            <person name="Lafos M."/>
            <person name="Maluk M."/>
            <person name="Batista M."/>
            <person name="Junghare M."/>
            <person name="Carmona M."/>
            <person name="Faoro H."/>
            <person name="Cruz L.M."/>
            <person name="Battistoni F."/>
            <person name="De Souza E."/>
            <person name="Pedrosa F."/>
            <person name="Chen W.-M."/>
            <person name="Poole P.S."/>
            <person name="Dixon R.A."/>
            <person name="James E.K."/>
        </authorList>
    </citation>
    <scope>NUCLEOTIDE SEQUENCE [LARGE SCALE GENOMIC DNA]</scope>
    <source>
        <strain evidence="8 9">Td21</strain>
    </source>
</reference>
<dbReference type="Pfam" id="PF04542">
    <property type="entry name" value="Sigma70_r2"/>
    <property type="match status" value="1"/>
</dbReference>
<dbReference type="NCBIfam" id="TIGR02943">
    <property type="entry name" value="Sig70_famx1"/>
    <property type="match status" value="1"/>
</dbReference>
<evidence type="ECO:0000313" key="9">
    <source>
        <dbReference type="Proteomes" id="UP000623795"/>
    </source>
</evidence>
<dbReference type="InterPro" id="IPR039425">
    <property type="entry name" value="RNA_pol_sigma-70-like"/>
</dbReference>
<dbReference type="InterPro" id="IPR007627">
    <property type="entry name" value="RNA_pol_sigma70_r2"/>
</dbReference>
<dbReference type="InterPro" id="IPR014289">
    <property type="entry name" value="RNA_pol_sigma-24-rel"/>
</dbReference>
<organism evidence="8 9">
    <name type="scientific">Aromatoleum toluvorans</name>
    <dbReference type="NCBI Taxonomy" id="92002"/>
    <lineage>
        <taxon>Bacteria</taxon>
        <taxon>Pseudomonadati</taxon>
        <taxon>Pseudomonadota</taxon>
        <taxon>Betaproteobacteria</taxon>
        <taxon>Rhodocyclales</taxon>
        <taxon>Rhodocyclaceae</taxon>
        <taxon>Aromatoleum</taxon>
    </lineage>
</organism>
<keyword evidence="5" id="KW-0804">Transcription</keyword>
<evidence type="ECO:0000256" key="2">
    <source>
        <dbReference type="ARBA" id="ARBA00023015"/>
    </source>
</evidence>
<keyword evidence="4" id="KW-0238">DNA-binding</keyword>
<evidence type="ECO:0000313" key="8">
    <source>
        <dbReference type="EMBL" id="NMG45564.1"/>
    </source>
</evidence>
<dbReference type="Proteomes" id="UP000623795">
    <property type="component" value="Unassembled WGS sequence"/>
</dbReference>
<evidence type="ECO:0000256" key="5">
    <source>
        <dbReference type="ARBA" id="ARBA00023163"/>
    </source>
</evidence>
<feature type="domain" description="RNA polymerase sigma-70 region 2" evidence="6">
    <location>
        <begin position="22"/>
        <end position="84"/>
    </location>
</feature>
<dbReference type="PANTHER" id="PTHR43133:SF8">
    <property type="entry name" value="RNA POLYMERASE SIGMA FACTOR HI_1459-RELATED"/>
    <property type="match status" value="1"/>
</dbReference>